<dbReference type="Gene3D" id="3.90.1200.10">
    <property type="match status" value="1"/>
</dbReference>
<dbReference type="NCBIfam" id="TIGR00938">
    <property type="entry name" value="thrB_alt"/>
    <property type="match status" value="1"/>
</dbReference>
<comment type="caution">
    <text evidence="11">The sequence shown here is derived from an EMBL/GenBank/DDBJ whole genome shotgun (WGS) entry which is preliminary data.</text>
</comment>
<evidence type="ECO:0000256" key="6">
    <source>
        <dbReference type="ARBA" id="ARBA00022840"/>
    </source>
</evidence>
<dbReference type="RefSeq" id="WP_008038920.1">
    <property type="nucleotide sequence ID" value="NZ_JH725147.1"/>
</dbReference>
<dbReference type="EMBL" id="AIMB01000007">
    <property type="protein sequence ID" value="EJF90539.1"/>
    <property type="molecule type" value="Genomic_DNA"/>
</dbReference>
<comment type="catalytic activity">
    <reaction evidence="8">
        <text>L-homoserine + ATP = O-phospho-L-homoserine + ADP + H(+)</text>
        <dbReference type="Rhea" id="RHEA:13985"/>
        <dbReference type="ChEBI" id="CHEBI:15378"/>
        <dbReference type="ChEBI" id="CHEBI:30616"/>
        <dbReference type="ChEBI" id="CHEBI:57476"/>
        <dbReference type="ChEBI" id="CHEBI:57590"/>
        <dbReference type="ChEBI" id="CHEBI:456216"/>
        <dbReference type="EC" id="2.7.1.39"/>
    </reaction>
</comment>
<accession>J0R4F8</accession>
<evidence type="ECO:0000256" key="1">
    <source>
        <dbReference type="ARBA" id="ARBA00022605"/>
    </source>
</evidence>
<comment type="similarity">
    <text evidence="7 8">Belongs to the pseudomonas-type ThrB family.</text>
</comment>
<dbReference type="PANTHER" id="PTHR21064:SF6">
    <property type="entry name" value="AMINOGLYCOSIDE PHOSPHOTRANSFERASE DOMAIN-CONTAINING PROTEIN"/>
    <property type="match status" value="1"/>
</dbReference>
<dbReference type="HOGENOM" id="CLU_053300_1_0_5"/>
<dbReference type="CDD" id="cd05153">
    <property type="entry name" value="HomoserineK_II"/>
    <property type="match status" value="1"/>
</dbReference>
<dbReference type="InterPro" id="IPR011009">
    <property type="entry name" value="Kinase-like_dom_sf"/>
</dbReference>
<evidence type="ECO:0000256" key="2">
    <source>
        <dbReference type="ARBA" id="ARBA00022679"/>
    </source>
</evidence>
<dbReference type="PANTHER" id="PTHR21064">
    <property type="entry name" value="AMINOGLYCOSIDE PHOSPHOTRANSFERASE DOMAIN-CONTAINING PROTEIN-RELATED"/>
    <property type="match status" value="1"/>
</dbReference>
<dbReference type="InterPro" id="IPR002575">
    <property type="entry name" value="Aminoglycoside_PTrfase"/>
</dbReference>
<evidence type="ECO:0000259" key="10">
    <source>
        <dbReference type="Pfam" id="PF01636"/>
    </source>
</evidence>
<sequence>MAVYTDIGEDELETFLSFYSIGKLMSYRGIAEGVENSNFMLHTDQGNFILTLYEKRVCEDDLPFFLGLMQHLSFKNVQCPQPVLRNDRRLVGQLAGRPAAIITFLEGMWMRNPNVQHCREVGKGLAGFHCAGQDFALSRKNNLSVSAWRSLWEKSRQEAQSLSPFIVNKIDHEVDFLEQYWPNNLPTGIIHADLFNDNVFFLNDHLSGIIDFYFSCNDYLAYDIAICLNAWCFERDFSYNLTKGQALLKNYNSVRSFDIREITAMPILARGASLRFLLTRLYDWFNTPQNSLVVKKDPMEYWRRLSFFQNVQSSSELGF</sequence>
<keyword evidence="6 8" id="KW-0067">ATP-binding</keyword>
<dbReference type="GO" id="GO:0004413">
    <property type="term" value="F:homoserine kinase activity"/>
    <property type="evidence" value="ECO:0007669"/>
    <property type="project" value="UniProtKB-UniRule"/>
</dbReference>
<dbReference type="eggNOG" id="COG2334">
    <property type="taxonomic scope" value="Bacteria"/>
</dbReference>
<evidence type="ECO:0000256" key="3">
    <source>
        <dbReference type="ARBA" id="ARBA00022697"/>
    </source>
</evidence>
<dbReference type="Pfam" id="PF01636">
    <property type="entry name" value="APH"/>
    <property type="match status" value="1"/>
</dbReference>
<organism evidence="11 12">
    <name type="scientific">Bartonella tamiae Th239</name>
    <dbReference type="NCBI Taxonomy" id="1094558"/>
    <lineage>
        <taxon>Bacteria</taxon>
        <taxon>Pseudomonadati</taxon>
        <taxon>Pseudomonadota</taxon>
        <taxon>Alphaproteobacteria</taxon>
        <taxon>Hyphomicrobiales</taxon>
        <taxon>Bartonellaceae</taxon>
        <taxon>Bartonella</taxon>
    </lineage>
</organism>
<evidence type="ECO:0000256" key="7">
    <source>
        <dbReference type="ARBA" id="ARBA00038240"/>
    </source>
</evidence>
<dbReference type="HAMAP" id="MF_00301">
    <property type="entry name" value="Homoser_kinase_2"/>
    <property type="match status" value="1"/>
</dbReference>
<dbReference type="EC" id="2.7.1.39" evidence="8 9"/>
<dbReference type="GO" id="GO:0005524">
    <property type="term" value="F:ATP binding"/>
    <property type="evidence" value="ECO:0007669"/>
    <property type="project" value="UniProtKB-KW"/>
</dbReference>
<keyword evidence="3 8" id="KW-0791">Threonine biosynthesis</keyword>
<dbReference type="NCBIfam" id="NF003558">
    <property type="entry name" value="PRK05231.1"/>
    <property type="match status" value="1"/>
</dbReference>
<protein>
    <recommendedName>
        <fullName evidence="8 9">Homoserine kinase</fullName>
        <shortName evidence="8">HK</shortName>
        <shortName evidence="8">HSK</shortName>
        <ecNumber evidence="8 9">2.7.1.39</ecNumber>
    </recommendedName>
</protein>
<comment type="pathway">
    <text evidence="8">Amino-acid biosynthesis; L-threonine biosynthesis; L-threonine from L-aspartate: step 4/5.</text>
</comment>
<reference evidence="11 12" key="1">
    <citation type="submission" date="2012-03" db="EMBL/GenBank/DDBJ databases">
        <title>The Genome Sequence of Bartonella tamiae Th239.</title>
        <authorList>
            <consortium name="The Broad Institute Genome Sequencing Platform"/>
            <consortium name="The Broad Institute Genome Sequencing Center for Infectious Disease"/>
            <person name="Feldgarden M."/>
            <person name="Kirby J."/>
            <person name="Kosoy M."/>
            <person name="Birtles R."/>
            <person name="Probert W.S."/>
            <person name="Chiaraviglio L."/>
            <person name="Young S.K."/>
            <person name="Zeng Q."/>
            <person name="Gargeya S."/>
            <person name="Fitzgerald M."/>
            <person name="Haas B."/>
            <person name="Abouelleil A."/>
            <person name="Alvarado L."/>
            <person name="Arachchi H.M."/>
            <person name="Berlin A."/>
            <person name="Chapman S.B."/>
            <person name="Gearin G."/>
            <person name="Goldberg J."/>
            <person name="Griggs A."/>
            <person name="Gujja S."/>
            <person name="Hansen M."/>
            <person name="Heiman D."/>
            <person name="Howarth C."/>
            <person name="Larimer J."/>
            <person name="Lui A."/>
            <person name="MacDonald P.J.P."/>
            <person name="McCowen C."/>
            <person name="Montmayeur A."/>
            <person name="Murphy C."/>
            <person name="Neiman D."/>
            <person name="Pearson M."/>
            <person name="Priest M."/>
            <person name="Roberts A."/>
            <person name="Saif S."/>
            <person name="Shea T."/>
            <person name="Sisk P."/>
            <person name="Stolte C."/>
            <person name="Sykes S."/>
            <person name="Wortman J."/>
            <person name="Nusbaum C."/>
            <person name="Birren B."/>
        </authorList>
    </citation>
    <scope>NUCLEOTIDE SEQUENCE [LARGE SCALE GENOMIC DNA]</scope>
    <source>
        <strain evidence="11 12">Th239</strain>
    </source>
</reference>
<keyword evidence="5 8" id="KW-0418">Kinase</keyword>
<dbReference type="Proteomes" id="UP000008952">
    <property type="component" value="Unassembled WGS sequence"/>
</dbReference>
<keyword evidence="2 8" id="KW-0808">Transferase</keyword>
<proteinExistence type="inferred from homology"/>
<dbReference type="SUPFAM" id="SSF56112">
    <property type="entry name" value="Protein kinase-like (PK-like)"/>
    <property type="match status" value="1"/>
</dbReference>
<keyword evidence="1 8" id="KW-0028">Amino-acid biosynthesis</keyword>
<name>J0R4F8_9HYPH</name>
<dbReference type="GO" id="GO:0009088">
    <property type="term" value="P:threonine biosynthetic process"/>
    <property type="evidence" value="ECO:0007669"/>
    <property type="project" value="UniProtKB-UniRule"/>
</dbReference>
<dbReference type="AlphaFoldDB" id="J0R4F8"/>
<evidence type="ECO:0000313" key="11">
    <source>
        <dbReference type="EMBL" id="EJF90539.1"/>
    </source>
</evidence>
<keyword evidence="12" id="KW-1185">Reference proteome</keyword>
<gene>
    <name evidence="8" type="primary">thrB</name>
    <name evidence="11" type="ORF">ME5_00940</name>
</gene>
<dbReference type="PATRIC" id="fig|1094558.3.peg.1029"/>
<evidence type="ECO:0000256" key="5">
    <source>
        <dbReference type="ARBA" id="ARBA00022777"/>
    </source>
</evidence>
<dbReference type="STRING" id="1094558.ME5_00940"/>
<dbReference type="OrthoDB" id="9777460at2"/>
<dbReference type="InterPro" id="IPR050249">
    <property type="entry name" value="Pseudomonas-type_ThrB"/>
</dbReference>
<evidence type="ECO:0000256" key="4">
    <source>
        <dbReference type="ARBA" id="ARBA00022741"/>
    </source>
</evidence>
<dbReference type="InterPro" id="IPR005280">
    <property type="entry name" value="Homoserine_kinase_II"/>
</dbReference>
<feature type="domain" description="Aminoglycoside phosphotransferase" evidence="10">
    <location>
        <begin position="27"/>
        <end position="255"/>
    </location>
</feature>
<dbReference type="Gene3D" id="3.30.200.20">
    <property type="entry name" value="Phosphorylase Kinase, domain 1"/>
    <property type="match status" value="1"/>
</dbReference>
<evidence type="ECO:0000256" key="9">
    <source>
        <dbReference type="NCBIfam" id="TIGR00938"/>
    </source>
</evidence>
<keyword evidence="4 8" id="KW-0547">Nucleotide-binding</keyword>
<evidence type="ECO:0000256" key="8">
    <source>
        <dbReference type="HAMAP-Rule" id="MF_00301"/>
    </source>
</evidence>
<dbReference type="UniPathway" id="UPA00050">
    <property type="reaction ID" value="UER00064"/>
</dbReference>
<evidence type="ECO:0000313" key="12">
    <source>
        <dbReference type="Proteomes" id="UP000008952"/>
    </source>
</evidence>